<keyword evidence="5 7" id="KW-0472">Membrane</keyword>
<feature type="transmembrane region" description="Helical" evidence="7">
    <location>
        <begin position="232"/>
        <end position="252"/>
    </location>
</feature>
<keyword evidence="3 7" id="KW-0812">Transmembrane</keyword>
<evidence type="ECO:0000259" key="8">
    <source>
        <dbReference type="Pfam" id="PF06738"/>
    </source>
</evidence>
<evidence type="ECO:0000256" key="4">
    <source>
        <dbReference type="ARBA" id="ARBA00022989"/>
    </source>
</evidence>
<dbReference type="InterPro" id="IPR050539">
    <property type="entry name" value="ThrE_Dicarb/AminoAcid_Exp"/>
</dbReference>
<keyword evidence="2" id="KW-1003">Cell membrane</keyword>
<evidence type="ECO:0000256" key="3">
    <source>
        <dbReference type="ARBA" id="ARBA00022692"/>
    </source>
</evidence>
<feature type="transmembrane region" description="Helical" evidence="7">
    <location>
        <begin position="194"/>
        <end position="212"/>
    </location>
</feature>
<evidence type="ECO:0000256" key="6">
    <source>
        <dbReference type="ARBA" id="ARBA00034125"/>
    </source>
</evidence>
<dbReference type="RefSeq" id="WP_343767965.1">
    <property type="nucleotide sequence ID" value="NZ_BAAACF010000001.1"/>
</dbReference>
<sequence length="257" mass="27802">MDYNRILHLATFAGEIMLQSGAEIYRVEETIGRICISYGVQIAHSFVTPTGIIMSITDNKDIVLTKVVRINKRTVDLDKIAKVNDFSRKISVEHMDFDFAEEMLREINNSGNYSKKTLSISSSIAAGFFTLLFGGTFKDFLISLTIGFIIKWLSITLQKIDTNAFFINAIGGAVSSFIALLSTALGLGDNTDKIVIGSLMLLVPGLAITNAIRDTLAGDLLAGNSRASEAFLIAVAIAVGSGLVFTIWIKFFGGASI</sequence>
<keyword evidence="4 7" id="KW-1133">Transmembrane helix</keyword>
<dbReference type="EMBL" id="BAAACF010000001">
    <property type="protein sequence ID" value="GAA0721939.1"/>
    <property type="molecule type" value="Genomic_DNA"/>
</dbReference>
<proteinExistence type="inferred from homology"/>
<keyword evidence="10" id="KW-1185">Reference proteome</keyword>
<organism evidence="9 10">
    <name type="scientific">Clostridium malenominatum</name>
    <dbReference type="NCBI Taxonomy" id="1539"/>
    <lineage>
        <taxon>Bacteria</taxon>
        <taxon>Bacillati</taxon>
        <taxon>Bacillota</taxon>
        <taxon>Clostridia</taxon>
        <taxon>Eubacteriales</taxon>
        <taxon>Clostridiaceae</taxon>
        <taxon>Clostridium</taxon>
    </lineage>
</organism>
<evidence type="ECO:0000313" key="10">
    <source>
        <dbReference type="Proteomes" id="UP001500339"/>
    </source>
</evidence>
<feature type="transmembrane region" description="Helical" evidence="7">
    <location>
        <begin position="124"/>
        <end position="153"/>
    </location>
</feature>
<evidence type="ECO:0000256" key="1">
    <source>
        <dbReference type="ARBA" id="ARBA00004651"/>
    </source>
</evidence>
<evidence type="ECO:0000256" key="7">
    <source>
        <dbReference type="SAM" id="Phobius"/>
    </source>
</evidence>
<gene>
    <name evidence="9" type="ORF">GCM10008905_12910</name>
</gene>
<dbReference type="PANTHER" id="PTHR34390">
    <property type="entry name" value="UPF0442 PROTEIN YJJB-RELATED"/>
    <property type="match status" value="1"/>
</dbReference>
<comment type="similarity">
    <text evidence="6">Belongs to the ThrE exporter (TC 2.A.79) family.</text>
</comment>
<accession>A0ABP3U0G1</accession>
<dbReference type="Proteomes" id="UP001500339">
    <property type="component" value="Unassembled WGS sequence"/>
</dbReference>
<comment type="subcellular location">
    <subcellularLocation>
        <location evidence="1">Cell membrane</location>
        <topology evidence="1">Multi-pass membrane protein</topology>
    </subcellularLocation>
</comment>
<comment type="caution">
    <text evidence="9">The sequence shown here is derived from an EMBL/GenBank/DDBJ whole genome shotgun (WGS) entry which is preliminary data.</text>
</comment>
<feature type="domain" description="Threonine/serine exporter-like N-terminal" evidence="8">
    <location>
        <begin position="9"/>
        <end position="247"/>
    </location>
</feature>
<evidence type="ECO:0000313" key="9">
    <source>
        <dbReference type="EMBL" id="GAA0721939.1"/>
    </source>
</evidence>
<dbReference type="Pfam" id="PF06738">
    <property type="entry name" value="ThrE"/>
    <property type="match status" value="1"/>
</dbReference>
<evidence type="ECO:0000256" key="5">
    <source>
        <dbReference type="ARBA" id="ARBA00023136"/>
    </source>
</evidence>
<feature type="transmembrane region" description="Helical" evidence="7">
    <location>
        <begin position="165"/>
        <end position="187"/>
    </location>
</feature>
<evidence type="ECO:0000256" key="2">
    <source>
        <dbReference type="ARBA" id="ARBA00022475"/>
    </source>
</evidence>
<reference evidence="10" key="1">
    <citation type="journal article" date="2019" name="Int. J. Syst. Evol. Microbiol.">
        <title>The Global Catalogue of Microorganisms (GCM) 10K type strain sequencing project: providing services to taxonomists for standard genome sequencing and annotation.</title>
        <authorList>
            <consortium name="The Broad Institute Genomics Platform"/>
            <consortium name="The Broad Institute Genome Sequencing Center for Infectious Disease"/>
            <person name="Wu L."/>
            <person name="Ma J."/>
        </authorList>
    </citation>
    <scope>NUCLEOTIDE SEQUENCE [LARGE SCALE GENOMIC DNA]</scope>
    <source>
        <strain evidence="10">JCM 1405</strain>
    </source>
</reference>
<protein>
    <submittedName>
        <fullName evidence="9">Threonine/serine exporter family protein</fullName>
    </submittedName>
</protein>
<dbReference type="InterPro" id="IPR010619">
    <property type="entry name" value="ThrE-like_N"/>
</dbReference>
<dbReference type="PANTHER" id="PTHR34390:SF2">
    <property type="entry name" value="SUCCINATE TRANSPORTER SUBUNIT YJJP-RELATED"/>
    <property type="match status" value="1"/>
</dbReference>
<name>A0ABP3U0G1_9CLOT</name>